<dbReference type="Pfam" id="PF06961">
    <property type="entry name" value="DUF1294"/>
    <property type="match status" value="1"/>
</dbReference>
<keyword evidence="1" id="KW-0472">Membrane</keyword>
<proteinExistence type="predicted"/>
<dbReference type="Proteomes" id="UP000428330">
    <property type="component" value="Chromosome"/>
</dbReference>
<feature type="transmembrane region" description="Helical" evidence="1">
    <location>
        <begin position="84"/>
        <end position="100"/>
    </location>
</feature>
<evidence type="ECO:0000313" key="2">
    <source>
        <dbReference type="EMBL" id="QGX99538.1"/>
    </source>
</evidence>
<dbReference type="KEGG" id="rom:EI983_15190"/>
<dbReference type="AlphaFoldDB" id="A0A6I6J440"/>
<dbReference type="EMBL" id="CP034348">
    <property type="protein sequence ID" value="QGX99538.1"/>
    <property type="molecule type" value="Genomic_DNA"/>
</dbReference>
<protein>
    <submittedName>
        <fullName evidence="2">DUF1294 domain-containing protein</fullName>
    </submittedName>
</protein>
<keyword evidence="1" id="KW-0812">Transmembrane</keyword>
<reference evidence="3" key="1">
    <citation type="submission" date="2018-12" db="EMBL/GenBank/DDBJ databases">
        <title>Complete genome sequence of Roseovarius sp. MME-070.</title>
        <authorList>
            <person name="Nam Y.-D."/>
            <person name="Kang J."/>
            <person name="Chung W.-H."/>
            <person name="Park Y.S."/>
        </authorList>
    </citation>
    <scope>NUCLEOTIDE SEQUENCE [LARGE SCALE GENOMIC DNA]</scope>
    <source>
        <strain evidence="3">MME-070</strain>
    </source>
</reference>
<gene>
    <name evidence="2" type="ORF">EI983_15190</name>
</gene>
<sequence>MIAFLGFVFAYFCVVNAATWVLFRFDKHRARNGGRRVQERHLLTLVALGGSPAAELARRRFRHKTQKQPFARQMGRIIRIQKDVSLPALMLIAVALWQISQP</sequence>
<organism evidence="2 3">
    <name type="scientific">Roseovarius faecimaris</name>
    <dbReference type="NCBI Taxonomy" id="2494550"/>
    <lineage>
        <taxon>Bacteria</taxon>
        <taxon>Pseudomonadati</taxon>
        <taxon>Pseudomonadota</taxon>
        <taxon>Alphaproteobacteria</taxon>
        <taxon>Rhodobacterales</taxon>
        <taxon>Roseobacteraceae</taxon>
        <taxon>Roseovarius</taxon>
    </lineage>
</organism>
<keyword evidence="3" id="KW-1185">Reference proteome</keyword>
<keyword evidence="1" id="KW-1133">Transmembrane helix</keyword>
<dbReference type="InterPro" id="IPR010718">
    <property type="entry name" value="DUF1294"/>
</dbReference>
<accession>A0A6I6J440</accession>
<evidence type="ECO:0000313" key="3">
    <source>
        <dbReference type="Proteomes" id="UP000428330"/>
    </source>
</evidence>
<evidence type="ECO:0000256" key="1">
    <source>
        <dbReference type="SAM" id="Phobius"/>
    </source>
</evidence>
<dbReference type="RefSeq" id="WP_157708219.1">
    <property type="nucleotide sequence ID" value="NZ_CP034348.1"/>
</dbReference>
<name>A0A6I6J440_9RHOB</name>
<dbReference type="OrthoDB" id="72963at2"/>